<keyword evidence="3" id="KW-1185">Reference proteome</keyword>
<keyword evidence="1" id="KW-1133">Transmembrane helix</keyword>
<keyword evidence="1" id="KW-0472">Membrane</keyword>
<keyword evidence="1" id="KW-0812">Transmembrane</keyword>
<sequence length="1119" mass="124058">MDVTTDGERLITSTFPFINSDNYWLINSNNPDVTFGLAADTSTFTFVITSIQIQIFVGSSITCTLETTIRSADYLISYNIGQETRVLNLATDSTHISDHIASIEIEPIPADSITIVKRTGIKETFCMRYGLVGYQIARVSVLNYDISVPNLQMDNEYTGLCGSEFCIGGKGRLTDGNTEIETITTDGVGWNCQSDRDQSCIFYVKIKLSRTAYISRVVIFGLIQGSDRLPEVKMTSNPDKSPTNGILIDNIYSITTSIDSNENLFQFSFTVAAGTNIVLSEIAVFTGEDVNIAVENVGYNYVGEIPEEERPTSSHIANFQNGASFDAQTIGDRTETGTTIPSTTTESTITMENTNTFQSTISTISTTQIDASTAVDPQPLKDDCTARSVFFSIVGTLGIFVITTLLNSIIIIVLLARNNRKVRRKLHALQNSKTESFRNYAENVQQETVIVNSISIDDVYDSLTTRDTSNQRDSGFDSPSNANPIIRNSTYCINSNLMNQNSSSITVVDNTSCHQAVPHINQDTCVQDEHEVQMEDNIAYTDHNKLPEICIETCQESLQQAHLGIPMVDNAGYVSARNCLGVKMKNGTKEPLEVCDVKHIYASIGNECCIAIPEGTENCIFVFVITQIEIKVEAGDGVNNCIRENNINISDYLITNKFKNLKTSTRLDPNSSYLLTNNSVVVTIEPILAEEIYISRFLATPDNYCVSYGLVGYTLTRAAVLSYTVSRPMLETQGDRGADDTYTGWCNDELCFGGKGQLMDGIIGDNNDNSQSNIIVGWRCFSDGDTSIQTNCAFKLNIILAVPVNISQIIFYGYQTETKIRPPKIQLVYPDMYFTTDTSDITSNTYNVRLSINEVVDRIELNMNVQEQKKLVLSEVEVLSQDINLGPLDIGYMYSIVNATSPITPNESTTTPCEISTPTTPPIKKTTVSAMNSTLPSQKIEFCDNTAIYAVFSIIVVIQFFLLLLLFVCCIYTTYRYRGIQENIHLTRNANKERNESLYATIAVGSLESGVNNDTRVGRLPTIPVIQEESHRKPLSTTNALSIEEPLESEQKRSDTIATNPVIYDNSDAIADSSSKYEMLENTLYDTNDKQEPVSTVYGQLDVNERNVEFSAYDRVKHK</sequence>
<dbReference type="AlphaFoldDB" id="A0AAV7KFU2"/>
<accession>A0AAV7KFU2</accession>
<reference evidence="2 3" key="1">
    <citation type="journal article" date="2023" name="BMC Biol.">
        <title>The compact genome of the sponge Oopsacas minuta (Hexactinellida) is lacking key metazoan core genes.</title>
        <authorList>
            <person name="Santini S."/>
            <person name="Schenkelaars Q."/>
            <person name="Jourda C."/>
            <person name="Duchesne M."/>
            <person name="Belahbib H."/>
            <person name="Rocher C."/>
            <person name="Selva M."/>
            <person name="Riesgo A."/>
            <person name="Vervoort M."/>
            <person name="Leys S.P."/>
            <person name="Kodjabachian L."/>
            <person name="Le Bivic A."/>
            <person name="Borchiellini C."/>
            <person name="Claverie J.M."/>
            <person name="Renard E."/>
        </authorList>
    </citation>
    <scope>NUCLEOTIDE SEQUENCE [LARGE SCALE GENOMIC DNA]</scope>
    <source>
        <strain evidence="2">SPO-2</strain>
    </source>
</reference>
<feature type="transmembrane region" description="Helical" evidence="1">
    <location>
        <begin position="947"/>
        <end position="975"/>
    </location>
</feature>
<protein>
    <submittedName>
        <fullName evidence="2">Uncharacterized protein</fullName>
    </submittedName>
</protein>
<comment type="caution">
    <text evidence="2">The sequence shown here is derived from an EMBL/GenBank/DDBJ whole genome shotgun (WGS) entry which is preliminary data.</text>
</comment>
<name>A0AAV7KFU2_9METZ</name>
<evidence type="ECO:0000256" key="1">
    <source>
        <dbReference type="SAM" id="Phobius"/>
    </source>
</evidence>
<feature type="transmembrane region" description="Helical" evidence="1">
    <location>
        <begin position="389"/>
        <end position="416"/>
    </location>
</feature>
<evidence type="ECO:0000313" key="3">
    <source>
        <dbReference type="Proteomes" id="UP001165289"/>
    </source>
</evidence>
<evidence type="ECO:0000313" key="2">
    <source>
        <dbReference type="EMBL" id="KAI6659216.1"/>
    </source>
</evidence>
<dbReference type="Proteomes" id="UP001165289">
    <property type="component" value="Unassembled WGS sequence"/>
</dbReference>
<proteinExistence type="predicted"/>
<organism evidence="2 3">
    <name type="scientific">Oopsacas minuta</name>
    <dbReference type="NCBI Taxonomy" id="111878"/>
    <lineage>
        <taxon>Eukaryota</taxon>
        <taxon>Metazoa</taxon>
        <taxon>Porifera</taxon>
        <taxon>Hexactinellida</taxon>
        <taxon>Hexasterophora</taxon>
        <taxon>Lyssacinosida</taxon>
        <taxon>Leucopsacidae</taxon>
        <taxon>Oopsacas</taxon>
    </lineage>
</organism>
<gene>
    <name evidence="2" type="ORF">LOD99_14889</name>
</gene>
<dbReference type="Gene3D" id="2.60.120.1190">
    <property type="match status" value="1"/>
</dbReference>
<dbReference type="EMBL" id="JAKMXF010000066">
    <property type="protein sequence ID" value="KAI6659216.1"/>
    <property type="molecule type" value="Genomic_DNA"/>
</dbReference>